<reference evidence="2" key="1">
    <citation type="submission" date="2018-05" db="EMBL/GenBank/DDBJ databases">
        <authorList>
            <person name="Lanie J.A."/>
            <person name="Ng W.-L."/>
            <person name="Kazmierczak K.M."/>
            <person name="Andrzejewski T.M."/>
            <person name="Davidsen T.M."/>
            <person name="Wayne K.J."/>
            <person name="Tettelin H."/>
            <person name="Glass J.I."/>
            <person name="Rusch D."/>
            <person name="Podicherti R."/>
            <person name="Tsui H.-C.T."/>
            <person name="Winkler M.E."/>
        </authorList>
    </citation>
    <scope>NUCLEOTIDE SEQUENCE</scope>
</reference>
<organism evidence="2">
    <name type="scientific">marine metagenome</name>
    <dbReference type="NCBI Taxonomy" id="408172"/>
    <lineage>
        <taxon>unclassified sequences</taxon>
        <taxon>metagenomes</taxon>
        <taxon>ecological metagenomes</taxon>
    </lineage>
</organism>
<dbReference type="GO" id="GO:0004736">
    <property type="term" value="F:pyruvate carboxylase activity"/>
    <property type="evidence" value="ECO:0007669"/>
    <property type="project" value="TreeGrafter"/>
</dbReference>
<dbReference type="InterPro" id="IPR055268">
    <property type="entry name" value="PCB-like"/>
</dbReference>
<dbReference type="SUPFAM" id="SSF51569">
    <property type="entry name" value="Aldolase"/>
    <property type="match status" value="1"/>
</dbReference>
<dbReference type="EMBL" id="UINC01105864">
    <property type="protein sequence ID" value="SVC70126.1"/>
    <property type="molecule type" value="Genomic_DNA"/>
</dbReference>
<evidence type="ECO:0000313" key="2">
    <source>
        <dbReference type="EMBL" id="SVC70126.1"/>
    </source>
</evidence>
<dbReference type="PANTHER" id="PTHR43778">
    <property type="entry name" value="PYRUVATE CARBOXYLASE"/>
    <property type="match status" value="1"/>
</dbReference>
<feature type="non-terminal residue" evidence="2">
    <location>
        <position position="230"/>
    </location>
</feature>
<accession>A0A382PA35</accession>
<gene>
    <name evidence="2" type="ORF">METZ01_LOCUS322980</name>
</gene>
<dbReference type="Gene3D" id="3.20.20.70">
    <property type="entry name" value="Aldolase class I"/>
    <property type="match status" value="1"/>
</dbReference>
<dbReference type="PANTHER" id="PTHR43778:SF2">
    <property type="entry name" value="PYRUVATE CARBOXYLASE, MITOCHONDRIAL"/>
    <property type="match status" value="1"/>
</dbReference>
<dbReference type="GO" id="GO:0006094">
    <property type="term" value="P:gluconeogenesis"/>
    <property type="evidence" value="ECO:0007669"/>
    <property type="project" value="TreeGrafter"/>
</dbReference>
<name>A0A382PA35_9ZZZZ</name>
<proteinExistence type="predicted"/>
<dbReference type="PROSITE" id="PS50991">
    <property type="entry name" value="PYR_CT"/>
    <property type="match status" value="1"/>
</dbReference>
<dbReference type="AlphaFoldDB" id="A0A382PA35"/>
<evidence type="ECO:0000259" key="1">
    <source>
        <dbReference type="PROSITE" id="PS50991"/>
    </source>
</evidence>
<dbReference type="InterPro" id="IPR000891">
    <property type="entry name" value="PYR_CT"/>
</dbReference>
<sequence>MILSESKKEIRVMFTPFRDGLQSVFGGKTRLQDILPAVEASAALGIRHFEFGGGARFQAPFFYVGEDPFHCMSEIRKVVGPEPDLQILTRSVSGVTLTTQRTSALALQAKLMHKHGTTIDRNFDFMNDVDNLVKTGRPIVDSGMHHQVCVALMGLPFQSDQAHTPEFYINIVRELLKRDIHFDSVCLKDASGTTDPHTCHETAKGIKAILPPEIPLIQHTHDTASTAVAC</sequence>
<protein>
    <recommendedName>
        <fullName evidence="1">Pyruvate carboxyltransferase domain-containing protein</fullName>
    </recommendedName>
</protein>
<feature type="domain" description="Pyruvate carboxyltransferase" evidence="1">
    <location>
        <begin position="10"/>
        <end position="230"/>
    </location>
</feature>
<dbReference type="InterPro" id="IPR013785">
    <property type="entry name" value="Aldolase_TIM"/>
</dbReference>
<dbReference type="GO" id="GO:0005737">
    <property type="term" value="C:cytoplasm"/>
    <property type="evidence" value="ECO:0007669"/>
    <property type="project" value="TreeGrafter"/>
</dbReference>